<dbReference type="SUPFAM" id="SSF53448">
    <property type="entry name" value="Nucleotide-diphospho-sugar transferases"/>
    <property type="match status" value="1"/>
</dbReference>
<organism evidence="1 2">
    <name type="scientific">Pisolithus microcarpus 441</name>
    <dbReference type="NCBI Taxonomy" id="765257"/>
    <lineage>
        <taxon>Eukaryota</taxon>
        <taxon>Fungi</taxon>
        <taxon>Dikarya</taxon>
        <taxon>Basidiomycota</taxon>
        <taxon>Agaricomycotina</taxon>
        <taxon>Agaricomycetes</taxon>
        <taxon>Agaricomycetidae</taxon>
        <taxon>Boletales</taxon>
        <taxon>Sclerodermatineae</taxon>
        <taxon>Pisolithaceae</taxon>
        <taxon>Pisolithus</taxon>
    </lineage>
</organism>
<name>A0A0C9YYF1_9AGAM</name>
<protein>
    <submittedName>
        <fullName evidence="1">Uncharacterized protein</fullName>
    </submittedName>
</protein>
<dbReference type="OrthoDB" id="1684102at2759"/>
<dbReference type="InterPro" id="IPR029044">
    <property type="entry name" value="Nucleotide-diphossugar_trans"/>
</dbReference>
<gene>
    <name evidence="1" type="ORF">PISMIDRAFT_671278</name>
</gene>
<proteinExistence type="predicted"/>
<dbReference type="AlphaFoldDB" id="A0A0C9YYF1"/>
<dbReference type="EMBL" id="KN833687">
    <property type="protein sequence ID" value="KIK30155.1"/>
    <property type="molecule type" value="Genomic_DNA"/>
</dbReference>
<dbReference type="HOGENOM" id="CLU_041578_0_0_1"/>
<evidence type="ECO:0000313" key="2">
    <source>
        <dbReference type="Proteomes" id="UP000054018"/>
    </source>
</evidence>
<keyword evidence="2" id="KW-1185">Reference proteome</keyword>
<dbReference type="Proteomes" id="UP000054018">
    <property type="component" value="Unassembled WGS sequence"/>
</dbReference>
<reference evidence="1 2" key="1">
    <citation type="submission" date="2014-04" db="EMBL/GenBank/DDBJ databases">
        <authorList>
            <consortium name="DOE Joint Genome Institute"/>
            <person name="Kuo A."/>
            <person name="Kohler A."/>
            <person name="Costa M.D."/>
            <person name="Nagy L.G."/>
            <person name="Floudas D."/>
            <person name="Copeland A."/>
            <person name="Barry K.W."/>
            <person name="Cichocki N."/>
            <person name="Veneault-Fourrey C."/>
            <person name="LaButti K."/>
            <person name="Lindquist E.A."/>
            <person name="Lipzen A."/>
            <person name="Lundell T."/>
            <person name="Morin E."/>
            <person name="Murat C."/>
            <person name="Sun H."/>
            <person name="Tunlid A."/>
            <person name="Henrissat B."/>
            <person name="Grigoriev I.V."/>
            <person name="Hibbett D.S."/>
            <person name="Martin F."/>
            <person name="Nordberg H.P."/>
            <person name="Cantor M.N."/>
            <person name="Hua S.X."/>
        </authorList>
    </citation>
    <scope>NUCLEOTIDE SEQUENCE [LARGE SCALE GENOMIC DNA]</scope>
    <source>
        <strain evidence="1 2">441</strain>
    </source>
</reference>
<dbReference type="STRING" id="765257.A0A0C9YYF1"/>
<evidence type="ECO:0000313" key="1">
    <source>
        <dbReference type="EMBL" id="KIK30155.1"/>
    </source>
</evidence>
<reference evidence="2" key="2">
    <citation type="submission" date="2015-01" db="EMBL/GenBank/DDBJ databases">
        <title>Evolutionary Origins and Diversification of the Mycorrhizal Mutualists.</title>
        <authorList>
            <consortium name="DOE Joint Genome Institute"/>
            <consortium name="Mycorrhizal Genomics Consortium"/>
            <person name="Kohler A."/>
            <person name="Kuo A."/>
            <person name="Nagy L.G."/>
            <person name="Floudas D."/>
            <person name="Copeland A."/>
            <person name="Barry K.W."/>
            <person name="Cichocki N."/>
            <person name="Veneault-Fourrey C."/>
            <person name="LaButti K."/>
            <person name="Lindquist E.A."/>
            <person name="Lipzen A."/>
            <person name="Lundell T."/>
            <person name="Morin E."/>
            <person name="Murat C."/>
            <person name="Riley R."/>
            <person name="Ohm R."/>
            <person name="Sun H."/>
            <person name="Tunlid A."/>
            <person name="Henrissat B."/>
            <person name="Grigoriev I.V."/>
            <person name="Hibbett D.S."/>
            <person name="Martin F."/>
        </authorList>
    </citation>
    <scope>NUCLEOTIDE SEQUENCE [LARGE SCALE GENOMIC DNA]</scope>
    <source>
        <strain evidence="2">441</strain>
    </source>
</reference>
<accession>A0A0C9YYF1</accession>
<sequence length="521" mass="57969">MHWLCRVAPVLVAAIAVLLSVQFANILSCDRPVESRSQSIHRSGLFPSSFVDGVGTNISRVLSKNAVAPQRRPDVTAIVLNWSRLDNVVRIASLLCGESLFDTVAQVFIWNNSPEKLTYETFASTGCPKAKLRLHNSPRNLYFYARFLACAQAKTPFCFFQDDDYLVLPQIIRTLGYGIAESPQTAIHLLPAHEHLSSRLRTILTPSGVHSGFAWLGHGTMVSRKRASDFISLVRHLNMPLEEVNLADNYFTILGNQIPEIWFDHGIELGGGQPFTVGQEGNERNLRHIRNACAYLDQLVFVTHDTSHPESAVEALPFVQATTNVGQWFINKSPCLDSLCLLETNIHLLGNDVPRGHAATDLIAHEGQYIRAMDKEGVLNYTSHSLSRAVDGVPATAFRSSFLARRGEYVMLDSFSPVVSPDAVLELAFLTPRSNEKILQKCVFQSSLDGDDWLSSPHQVMCRNTSMTTGTLLRNRLFADALVECSVRVANGKARYFKALLKSDMSVAWTISEIWLREVSQ</sequence>